<dbReference type="PANTHER" id="PTHR47163">
    <property type="entry name" value="DDE_TNP_IS1595 DOMAIN-CONTAINING PROTEIN"/>
    <property type="match status" value="1"/>
</dbReference>
<dbReference type="SMART" id="SM01126">
    <property type="entry name" value="DDE_Tnp_IS1595"/>
    <property type="match status" value="1"/>
</dbReference>
<reference evidence="3" key="1">
    <citation type="submission" date="2021-06" db="EMBL/GenBank/DDBJ databases">
        <authorList>
            <person name="Kallberg Y."/>
            <person name="Tangrot J."/>
            <person name="Rosling A."/>
        </authorList>
    </citation>
    <scope>NUCLEOTIDE SEQUENCE</scope>
    <source>
        <strain evidence="3">FL130A</strain>
    </source>
</reference>
<keyword evidence="4" id="KW-1185">Reference proteome</keyword>
<dbReference type="Proteomes" id="UP000789508">
    <property type="component" value="Unassembled WGS sequence"/>
</dbReference>
<organism evidence="3 4">
    <name type="scientific">Ambispora leptoticha</name>
    <dbReference type="NCBI Taxonomy" id="144679"/>
    <lineage>
        <taxon>Eukaryota</taxon>
        <taxon>Fungi</taxon>
        <taxon>Fungi incertae sedis</taxon>
        <taxon>Mucoromycota</taxon>
        <taxon>Glomeromycotina</taxon>
        <taxon>Glomeromycetes</taxon>
        <taxon>Archaeosporales</taxon>
        <taxon>Ambisporaceae</taxon>
        <taxon>Ambispora</taxon>
    </lineage>
</organism>
<sequence length="260" mass="30695">MTRGDIPTRREIQEILESESEVIRWLQDNEIIYKNLTCHQCKNEMKQINKLLIELYYLWLIQVSPKSIGLMTGHSTTTITNNIDKIRQMIGSQYHRRKPVKGVWVIGGVERTHDRRIFVKTINKRDKESVLQIIKDNVEKGSIIYTDQWKAYDDITPILGNQHGNVNHSKYFKDPETGIHTNTIEGNWNGLKILIPARNRNKERIEPYLLEYVWRRQYQGQLWTTMIKAIRNELLIEDKQDDKPKMEVDVTGTRDDPKQP</sequence>
<evidence type="ECO:0000259" key="2">
    <source>
        <dbReference type="SMART" id="SM01126"/>
    </source>
</evidence>
<evidence type="ECO:0000313" key="3">
    <source>
        <dbReference type="EMBL" id="CAG8589505.1"/>
    </source>
</evidence>
<dbReference type="InterPro" id="IPR053164">
    <property type="entry name" value="IS1016-like_transposase"/>
</dbReference>
<dbReference type="InterPro" id="IPR024445">
    <property type="entry name" value="Tnp_ISXO2-like"/>
</dbReference>
<evidence type="ECO:0000313" key="4">
    <source>
        <dbReference type="Proteomes" id="UP000789508"/>
    </source>
</evidence>
<evidence type="ECO:0000256" key="1">
    <source>
        <dbReference type="SAM" id="MobiDB-lite"/>
    </source>
</evidence>
<proteinExistence type="predicted"/>
<feature type="region of interest" description="Disordered" evidence="1">
    <location>
        <begin position="241"/>
        <end position="260"/>
    </location>
</feature>
<dbReference type="OrthoDB" id="5598606at2759"/>
<dbReference type="Pfam" id="PF12762">
    <property type="entry name" value="DDE_Tnp_IS1595"/>
    <property type="match status" value="1"/>
</dbReference>
<protein>
    <submittedName>
        <fullName evidence="3">6211_t:CDS:1</fullName>
    </submittedName>
</protein>
<name>A0A9N9C690_9GLOM</name>
<comment type="caution">
    <text evidence="3">The sequence shown here is derived from an EMBL/GenBank/DDBJ whole genome shotgun (WGS) entry which is preliminary data.</text>
</comment>
<dbReference type="EMBL" id="CAJVPS010003468">
    <property type="protein sequence ID" value="CAG8589505.1"/>
    <property type="molecule type" value="Genomic_DNA"/>
</dbReference>
<feature type="domain" description="ISXO2-like transposase" evidence="2">
    <location>
        <begin position="89"/>
        <end position="217"/>
    </location>
</feature>
<accession>A0A9N9C690</accession>
<dbReference type="AlphaFoldDB" id="A0A9N9C690"/>
<gene>
    <name evidence="3" type="ORF">ALEPTO_LOCUS7634</name>
</gene>
<dbReference type="PANTHER" id="PTHR47163:SF2">
    <property type="entry name" value="SI:DKEY-17M8.2"/>
    <property type="match status" value="1"/>
</dbReference>